<proteinExistence type="predicted"/>
<dbReference type="InterPro" id="IPR000182">
    <property type="entry name" value="GNAT_dom"/>
</dbReference>
<evidence type="ECO:0000313" key="4">
    <source>
        <dbReference type="EMBL" id="SDR99908.1"/>
    </source>
</evidence>
<gene>
    <name evidence="4" type="ORF">SAMN04489751_0989</name>
</gene>
<dbReference type="InterPro" id="IPR016181">
    <property type="entry name" value="Acyl_CoA_acyltransferase"/>
</dbReference>
<dbReference type="RefSeq" id="WP_092103670.1">
    <property type="nucleotide sequence ID" value="NZ_LT629739.1"/>
</dbReference>
<dbReference type="EMBL" id="LT629739">
    <property type="protein sequence ID" value="SDR99908.1"/>
    <property type="molecule type" value="Genomic_DNA"/>
</dbReference>
<dbReference type="Pfam" id="PF00583">
    <property type="entry name" value="Acetyltransf_1"/>
    <property type="match status" value="1"/>
</dbReference>
<reference evidence="4" key="1">
    <citation type="submission" date="2016-10" db="EMBL/GenBank/DDBJ databases">
        <authorList>
            <person name="Varghese N."/>
            <person name="Submissions S."/>
        </authorList>
    </citation>
    <scope>NUCLEOTIDE SEQUENCE [LARGE SCALE GENOMIC DNA]</scope>
    <source>
        <strain evidence="4">DSM 22082</strain>
    </source>
</reference>
<dbReference type="PROSITE" id="PS51186">
    <property type="entry name" value="GNAT"/>
    <property type="match status" value="1"/>
</dbReference>
<dbReference type="Gene3D" id="3.40.630.30">
    <property type="match status" value="1"/>
</dbReference>
<evidence type="ECO:0000313" key="5">
    <source>
        <dbReference type="Proteomes" id="UP000199700"/>
    </source>
</evidence>
<dbReference type="AlphaFoldDB" id="A0A1H1NLR1"/>
<dbReference type="PANTHER" id="PTHR43072">
    <property type="entry name" value="N-ACETYLTRANSFERASE"/>
    <property type="match status" value="1"/>
</dbReference>
<feature type="domain" description="N-acetyltransferase" evidence="3">
    <location>
        <begin position="4"/>
        <end position="162"/>
    </location>
</feature>
<evidence type="ECO:0000256" key="2">
    <source>
        <dbReference type="ARBA" id="ARBA00023315"/>
    </source>
</evidence>
<keyword evidence="5" id="KW-1185">Reference proteome</keyword>
<name>A0A1H1NLR1_BRESA</name>
<dbReference type="GO" id="GO:0016747">
    <property type="term" value="F:acyltransferase activity, transferring groups other than amino-acyl groups"/>
    <property type="evidence" value="ECO:0007669"/>
    <property type="project" value="InterPro"/>
</dbReference>
<dbReference type="CDD" id="cd04301">
    <property type="entry name" value="NAT_SF"/>
    <property type="match status" value="1"/>
</dbReference>
<protein>
    <submittedName>
        <fullName evidence="4">Phosphinothricin acetyltransferase</fullName>
    </submittedName>
</protein>
<sequence>MSDIHIRRMVGPDWSGVKDVYVTGIETGHATFESAPPAAWDDFCASRRLDLCLVAVDADSQILGWVGAGPVSSRNVYKGVVEHSIYVDPDASGKGVGSRLLSEFISVADRLDIWTIQSAIFPENAVSLRLHERAGFRIVGRRERIAQMTYGPLAGRWRDTIVVERRRP</sequence>
<dbReference type="Proteomes" id="UP000199700">
    <property type="component" value="Chromosome"/>
</dbReference>
<keyword evidence="1" id="KW-0808">Transferase</keyword>
<organism evidence="4 5">
    <name type="scientific">Brevibacterium sandarakinum</name>
    <dbReference type="NCBI Taxonomy" id="629680"/>
    <lineage>
        <taxon>Bacteria</taxon>
        <taxon>Bacillati</taxon>
        <taxon>Actinomycetota</taxon>
        <taxon>Actinomycetes</taxon>
        <taxon>Micrococcales</taxon>
        <taxon>Brevibacteriaceae</taxon>
        <taxon>Brevibacterium</taxon>
    </lineage>
</organism>
<evidence type="ECO:0000259" key="3">
    <source>
        <dbReference type="PROSITE" id="PS51186"/>
    </source>
</evidence>
<evidence type="ECO:0000256" key="1">
    <source>
        <dbReference type="ARBA" id="ARBA00022679"/>
    </source>
</evidence>
<dbReference type="STRING" id="629680.SAMN04489751_0989"/>
<accession>A0A1H1NLR1</accession>
<keyword evidence="2" id="KW-0012">Acyltransferase</keyword>
<dbReference type="OrthoDB" id="3173333at2"/>
<dbReference type="PANTHER" id="PTHR43072:SF23">
    <property type="entry name" value="UPF0039 PROTEIN C11D3.02C"/>
    <property type="match status" value="1"/>
</dbReference>
<dbReference type="SUPFAM" id="SSF55729">
    <property type="entry name" value="Acyl-CoA N-acyltransferases (Nat)"/>
    <property type="match status" value="1"/>
</dbReference>